<accession>A0A0D6LS09</accession>
<protein>
    <submittedName>
        <fullName evidence="1">Uncharacterized protein</fullName>
    </submittedName>
</protein>
<evidence type="ECO:0000313" key="1">
    <source>
        <dbReference type="EMBL" id="EPB74840.1"/>
    </source>
</evidence>
<organism evidence="1 2">
    <name type="scientific">Ancylostoma ceylanicum</name>
    <dbReference type="NCBI Taxonomy" id="53326"/>
    <lineage>
        <taxon>Eukaryota</taxon>
        <taxon>Metazoa</taxon>
        <taxon>Ecdysozoa</taxon>
        <taxon>Nematoda</taxon>
        <taxon>Chromadorea</taxon>
        <taxon>Rhabditida</taxon>
        <taxon>Rhabditina</taxon>
        <taxon>Rhabditomorpha</taxon>
        <taxon>Strongyloidea</taxon>
        <taxon>Ancylostomatidae</taxon>
        <taxon>Ancylostomatinae</taxon>
        <taxon>Ancylostoma</taxon>
    </lineage>
</organism>
<keyword evidence="2" id="KW-1185">Reference proteome</keyword>
<dbReference type="EMBL" id="KE124926">
    <property type="protein sequence ID" value="EPB74840.1"/>
    <property type="molecule type" value="Genomic_DNA"/>
</dbReference>
<name>A0A0D6LS09_9BILA</name>
<sequence>MLLRLRANRSFMLLKRYVSPKLEKTPEPKFSQSAAFQAEAKGQDTTLLKAQLDYVDVKEAALRIQFEAKEKKKGST</sequence>
<gene>
    <name evidence="1" type="ORF">ANCCEY_06064</name>
</gene>
<evidence type="ECO:0000313" key="2">
    <source>
        <dbReference type="Proteomes" id="UP000054495"/>
    </source>
</evidence>
<proteinExistence type="predicted"/>
<dbReference type="AlphaFoldDB" id="A0A0D6LS09"/>
<reference evidence="1 2" key="1">
    <citation type="submission" date="2013-05" db="EMBL/GenBank/DDBJ databases">
        <title>Draft genome of the parasitic nematode Anyclostoma ceylanicum.</title>
        <authorList>
            <person name="Mitreva M."/>
        </authorList>
    </citation>
    <scope>NUCLEOTIDE SEQUENCE [LARGE SCALE GENOMIC DNA]</scope>
</reference>
<dbReference type="Proteomes" id="UP000054495">
    <property type="component" value="Unassembled WGS sequence"/>
</dbReference>